<dbReference type="RefSeq" id="WP_310258717.1">
    <property type="nucleotide sequence ID" value="NZ_JAVDWA010000003.1"/>
</dbReference>
<evidence type="ECO:0000313" key="2">
    <source>
        <dbReference type="Proteomes" id="UP001258181"/>
    </source>
</evidence>
<evidence type="ECO:0000313" key="1">
    <source>
        <dbReference type="EMBL" id="MDR7073209.1"/>
    </source>
</evidence>
<sequence length="260" mass="29687">MKRFLTVFIILICLLSVIGGHFYYNYKLEKTAHAAKLMMKKEPEVQPETKSATIQRQTSDHFTNAPKGIAELYQKKIAAGETLTISLVGSDLTSSKPGTWAKLFTDKMIASYGKDITISTTSFGEQTSLQFPKEQSYKDLIKKKSDIVLIEPVLLNDNNKVIPMKDTLYVLDQMITDIKNTNPDTTIMLQPPNPIFQPHVYADQVSDLKAFAAKNEIPYLDHWEAWPNVNSEDIKQYITKLKPNEKGNKRWADFMFNLFQ</sequence>
<dbReference type="InterPro" id="IPR036514">
    <property type="entry name" value="SGNH_hydro_sf"/>
</dbReference>
<reference evidence="1 2" key="1">
    <citation type="submission" date="2023-07" db="EMBL/GenBank/DDBJ databases">
        <title>Sorghum-associated microbial communities from plants grown in Nebraska, USA.</title>
        <authorList>
            <person name="Schachtman D."/>
        </authorList>
    </citation>
    <scope>NUCLEOTIDE SEQUENCE [LARGE SCALE GENOMIC DNA]</scope>
    <source>
        <strain evidence="1 2">BE211</strain>
    </source>
</reference>
<proteinExistence type="predicted"/>
<comment type="caution">
    <text evidence="1">The sequence shown here is derived from an EMBL/GenBank/DDBJ whole genome shotgun (WGS) entry which is preliminary data.</text>
</comment>
<dbReference type="EMBL" id="JAVDWA010000003">
    <property type="protein sequence ID" value="MDR7073209.1"/>
    <property type="molecule type" value="Genomic_DNA"/>
</dbReference>
<organism evidence="1 2">
    <name type="scientific">Fictibacillus barbaricus</name>
    <dbReference type="NCBI Taxonomy" id="182136"/>
    <lineage>
        <taxon>Bacteria</taxon>
        <taxon>Bacillati</taxon>
        <taxon>Bacillota</taxon>
        <taxon>Bacilli</taxon>
        <taxon>Bacillales</taxon>
        <taxon>Fictibacillaceae</taxon>
        <taxon>Fictibacillus</taxon>
    </lineage>
</organism>
<keyword evidence="2" id="KW-1185">Reference proteome</keyword>
<dbReference type="Proteomes" id="UP001258181">
    <property type="component" value="Unassembled WGS sequence"/>
</dbReference>
<protein>
    <recommendedName>
        <fullName evidence="3">SGNH hydrolase-type esterase domain-containing protein</fullName>
    </recommendedName>
</protein>
<dbReference type="CDD" id="cd00229">
    <property type="entry name" value="SGNH_hydrolase"/>
    <property type="match status" value="1"/>
</dbReference>
<dbReference type="SUPFAM" id="SSF52266">
    <property type="entry name" value="SGNH hydrolase"/>
    <property type="match status" value="1"/>
</dbReference>
<accession>A0ABU1U173</accession>
<evidence type="ECO:0008006" key="3">
    <source>
        <dbReference type="Google" id="ProtNLM"/>
    </source>
</evidence>
<dbReference type="Gene3D" id="3.40.50.1110">
    <property type="entry name" value="SGNH hydrolase"/>
    <property type="match status" value="1"/>
</dbReference>
<gene>
    <name evidence="1" type="ORF">J2X07_002195</name>
</gene>
<name>A0ABU1U173_9BACL</name>